<dbReference type="InterPro" id="IPR006015">
    <property type="entry name" value="Universal_stress_UspA"/>
</dbReference>
<accession>A0AAD5UIG7</accession>
<dbReference type="Proteomes" id="UP001210925">
    <property type="component" value="Unassembled WGS sequence"/>
</dbReference>
<dbReference type="SUPFAM" id="SSF52402">
    <property type="entry name" value="Adenine nucleotide alpha hydrolases-like"/>
    <property type="match status" value="1"/>
</dbReference>
<sequence>MPSYEELVIGADENFTGKRTILLPVDISETAYKAVVWATKHVINPETDNVVLVHCREVLYPLINLLVGNSEYRNGMKAASKEDIAKFEAESKQLSHAVLARCSSALTKLGIHVKGVSIVGDARQTLIEYIQNHKPDLVVMASQGKSALRAAYIGSVSTYLIHHSTSAVAIIPRELLE</sequence>
<reference evidence="2" key="1">
    <citation type="submission" date="2020-05" db="EMBL/GenBank/DDBJ databases">
        <title>Phylogenomic resolution of chytrid fungi.</title>
        <authorList>
            <person name="Stajich J.E."/>
            <person name="Amses K."/>
            <person name="Simmons R."/>
            <person name="Seto K."/>
            <person name="Myers J."/>
            <person name="Bonds A."/>
            <person name="Quandt C.A."/>
            <person name="Barry K."/>
            <person name="Liu P."/>
            <person name="Grigoriev I."/>
            <person name="Longcore J.E."/>
            <person name="James T.Y."/>
        </authorList>
    </citation>
    <scope>NUCLEOTIDE SEQUENCE</scope>
    <source>
        <strain evidence="2">PLAUS21</strain>
    </source>
</reference>
<comment type="caution">
    <text evidence="2">The sequence shown here is derived from an EMBL/GenBank/DDBJ whole genome shotgun (WGS) entry which is preliminary data.</text>
</comment>
<dbReference type="Gene3D" id="3.40.50.620">
    <property type="entry name" value="HUPs"/>
    <property type="match status" value="1"/>
</dbReference>
<protein>
    <recommendedName>
        <fullName evidence="1">UspA domain-containing protein</fullName>
    </recommendedName>
</protein>
<keyword evidence="3" id="KW-1185">Reference proteome</keyword>
<dbReference type="PRINTS" id="PR01438">
    <property type="entry name" value="UNVRSLSTRESS"/>
</dbReference>
<dbReference type="Pfam" id="PF00582">
    <property type="entry name" value="Usp"/>
    <property type="match status" value="1"/>
</dbReference>
<dbReference type="InterPro" id="IPR014729">
    <property type="entry name" value="Rossmann-like_a/b/a_fold"/>
</dbReference>
<gene>
    <name evidence="2" type="ORF">HK103_006035</name>
</gene>
<name>A0AAD5UIG7_9FUNG</name>
<dbReference type="InterPro" id="IPR006016">
    <property type="entry name" value="UspA"/>
</dbReference>
<dbReference type="AlphaFoldDB" id="A0AAD5UIG7"/>
<organism evidence="2 3">
    <name type="scientific">Boothiomyces macroporosus</name>
    <dbReference type="NCBI Taxonomy" id="261099"/>
    <lineage>
        <taxon>Eukaryota</taxon>
        <taxon>Fungi</taxon>
        <taxon>Fungi incertae sedis</taxon>
        <taxon>Chytridiomycota</taxon>
        <taxon>Chytridiomycota incertae sedis</taxon>
        <taxon>Chytridiomycetes</taxon>
        <taxon>Rhizophydiales</taxon>
        <taxon>Terramycetaceae</taxon>
        <taxon>Boothiomyces</taxon>
    </lineage>
</organism>
<dbReference type="EMBL" id="JADGKB010000060">
    <property type="protein sequence ID" value="KAJ3255777.1"/>
    <property type="molecule type" value="Genomic_DNA"/>
</dbReference>
<evidence type="ECO:0000259" key="1">
    <source>
        <dbReference type="Pfam" id="PF00582"/>
    </source>
</evidence>
<dbReference type="PANTHER" id="PTHR31964:SF113">
    <property type="entry name" value="USPA DOMAIN-CONTAINING PROTEIN"/>
    <property type="match status" value="1"/>
</dbReference>
<evidence type="ECO:0000313" key="2">
    <source>
        <dbReference type="EMBL" id="KAJ3255777.1"/>
    </source>
</evidence>
<proteinExistence type="predicted"/>
<dbReference type="CDD" id="cd23659">
    <property type="entry name" value="USP_At3g01520-like"/>
    <property type="match status" value="1"/>
</dbReference>
<feature type="domain" description="UspA" evidence="1">
    <location>
        <begin position="19"/>
        <end position="172"/>
    </location>
</feature>
<evidence type="ECO:0000313" key="3">
    <source>
        <dbReference type="Proteomes" id="UP001210925"/>
    </source>
</evidence>
<dbReference type="PANTHER" id="PTHR31964">
    <property type="entry name" value="ADENINE NUCLEOTIDE ALPHA HYDROLASES-LIKE SUPERFAMILY PROTEIN"/>
    <property type="match status" value="1"/>
</dbReference>